<dbReference type="RefSeq" id="WP_144910641.1">
    <property type="nucleotide sequence ID" value="NZ_VLLI01000003.1"/>
</dbReference>
<dbReference type="OrthoDB" id="674567at2"/>
<dbReference type="EMBL" id="VLLI01000003">
    <property type="protein sequence ID" value="TWJ02247.1"/>
    <property type="molecule type" value="Genomic_DNA"/>
</dbReference>
<name>A0A562UA80_9SPHI</name>
<comment type="caution">
    <text evidence="1">The sequence shown here is derived from an EMBL/GenBank/DDBJ whole genome shotgun (WGS) entry which is preliminary data.</text>
</comment>
<dbReference type="Proteomes" id="UP000317010">
    <property type="component" value="Unassembled WGS sequence"/>
</dbReference>
<gene>
    <name evidence="1" type="ORF">JN11_01219</name>
</gene>
<protein>
    <submittedName>
        <fullName evidence="1">Uncharacterized protein</fullName>
    </submittedName>
</protein>
<dbReference type="AlphaFoldDB" id="A0A562UA80"/>
<evidence type="ECO:0000313" key="2">
    <source>
        <dbReference type="Proteomes" id="UP000317010"/>
    </source>
</evidence>
<organism evidence="1 2">
    <name type="scientific">Mucilaginibacter frigoritolerans</name>
    <dbReference type="NCBI Taxonomy" id="652788"/>
    <lineage>
        <taxon>Bacteria</taxon>
        <taxon>Pseudomonadati</taxon>
        <taxon>Bacteroidota</taxon>
        <taxon>Sphingobacteriia</taxon>
        <taxon>Sphingobacteriales</taxon>
        <taxon>Sphingobacteriaceae</taxon>
        <taxon>Mucilaginibacter</taxon>
    </lineage>
</organism>
<accession>A0A562UA80</accession>
<evidence type="ECO:0000313" key="1">
    <source>
        <dbReference type="EMBL" id="TWJ02247.1"/>
    </source>
</evidence>
<reference evidence="1 2" key="1">
    <citation type="submission" date="2019-07" db="EMBL/GenBank/DDBJ databases">
        <title>Genomic Encyclopedia of Archaeal and Bacterial Type Strains, Phase II (KMG-II): from individual species to whole genera.</title>
        <authorList>
            <person name="Goeker M."/>
        </authorList>
    </citation>
    <scope>NUCLEOTIDE SEQUENCE [LARGE SCALE GENOMIC DNA]</scope>
    <source>
        <strain evidence="1 2">ATCC BAA-1854</strain>
    </source>
</reference>
<proteinExistence type="predicted"/>
<sequence>MDTTFYLSLFQQAVDKLDKRLLNQRQLQVETGVWLDSVVLRIHKQHWANNPDAKPQTGPAIFFSIWINNADIKEHKLFYNIHALKLRKLNGYALTSRKFADDFREQFKSLEHNWPNVSTEFGPQTLMQGWKIVNLDFPTEDILKIANKFIEIEILIENLLINGKVKLNSN</sequence>
<keyword evidence="2" id="KW-1185">Reference proteome</keyword>